<dbReference type="SUPFAM" id="SSF103481">
    <property type="entry name" value="Multidrug resistance efflux transporter EmrE"/>
    <property type="match status" value="2"/>
</dbReference>
<dbReference type="PANTHER" id="PTHR22911">
    <property type="entry name" value="ACYL-MALONYL CONDENSING ENZYME-RELATED"/>
    <property type="match status" value="1"/>
</dbReference>
<dbReference type="Proteomes" id="UP001447979">
    <property type="component" value="Unassembled WGS sequence"/>
</dbReference>
<feature type="transmembrane region" description="Helical" evidence="2">
    <location>
        <begin position="121"/>
        <end position="140"/>
    </location>
</feature>
<keyword evidence="2" id="KW-1133">Transmembrane helix</keyword>
<accession>A0ABV1CF54</accession>
<gene>
    <name evidence="4" type="ORF">WMO19_07560</name>
</gene>
<feature type="transmembrane region" description="Helical" evidence="2">
    <location>
        <begin position="7"/>
        <end position="27"/>
    </location>
</feature>
<sequence length="291" mass="32633">MKKKNFMYAIISASIFGLMPFMTIVMYNYGCNSLSAVFYRFFYSALVLYVLALKESKGKLTYTKKELKQLMFLSLNFILTPIFLFASYTYINSGVSTTLHFLYPVIIAITHIIISHTKVKLNEILSLASASIGIVLLIDIKGEANIYGVVLAILSAITFAIYSIYFELSGLTKMGSYKLSFFTASSTSLTALILCLVKGEFFFILDKNFILFSIIYSLLILFFGILYYQKSIRIIGAKDTSILSTLEPVISVFIGTFFLGQKTNLKMLLGVIFIIISAIIVLMFNVSKENA</sequence>
<evidence type="ECO:0000256" key="1">
    <source>
        <dbReference type="ARBA" id="ARBA00007362"/>
    </source>
</evidence>
<evidence type="ECO:0000256" key="2">
    <source>
        <dbReference type="SAM" id="Phobius"/>
    </source>
</evidence>
<dbReference type="PANTHER" id="PTHR22911:SF137">
    <property type="entry name" value="SOLUTE CARRIER FAMILY 35 MEMBER G2-RELATED"/>
    <property type="match status" value="1"/>
</dbReference>
<feature type="transmembrane region" description="Helical" evidence="2">
    <location>
        <begin position="33"/>
        <end position="52"/>
    </location>
</feature>
<dbReference type="InterPro" id="IPR037185">
    <property type="entry name" value="EmrE-like"/>
</dbReference>
<name>A0ABV1CF54_9FIRM</name>
<evidence type="ECO:0000313" key="5">
    <source>
        <dbReference type="Proteomes" id="UP001447979"/>
    </source>
</evidence>
<comment type="similarity">
    <text evidence="1">Belongs to the EamA transporter family.</text>
</comment>
<evidence type="ECO:0000259" key="3">
    <source>
        <dbReference type="Pfam" id="PF00892"/>
    </source>
</evidence>
<dbReference type="Pfam" id="PF00892">
    <property type="entry name" value="EamA"/>
    <property type="match status" value="2"/>
</dbReference>
<feature type="transmembrane region" description="Helical" evidence="2">
    <location>
        <begin position="97"/>
        <end position="114"/>
    </location>
</feature>
<reference evidence="4 5" key="1">
    <citation type="submission" date="2024-03" db="EMBL/GenBank/DDBJ databases">
        <title>Human intestinal bacterial collection.</title>
        <authorList>
            <person name="Pauvert C."/>
            <person name="Hitch T.C.A."/>
            <person name="Clavel T."/>
        </authorList>
    </citation>
    <scope>NUCLEOTIDE SEQUENCE [LARGE SCALE GENOMIC DNA]</scope>
    <source>
        <strain evidence="4 5">CLA-SR-H025</strain>
    </source>
</reference>
<keyword evidence="2" id="KW-0472">Membrane</keyword>
<dbReference type="InterPro" id="IPR000620">
    <property type="entry name" value="EamA_dom"/>
</dbReference>
<dbReference type="RefSeq" id="WP_349171131.1">
    <property type="nucleotide sequence ID" value="NZ_JBBMFO010000024.1"/>
</dbReference>
<keyword evidence="2" id="KW-0812">Transmembrane</keyword>
<feature type="transmembrane region" description="Helical" evidence="2">
    <location>
        <begin position="72"/>
        <end position="91"/>
    </location>
</feature>
<feature type="transmembrane region" description="Helical" evidence="2">
    <location>
        <begin position="146"/>
        <end position="168"/>
    </location>
</feature>
<organism evidence="4 5">
    <name type="scientific">Peptoniphilus hominis</name>
    <name type="common">ex Hitch et al. 2025</name>
    <dbReference type="NCBI Taxonomy" id="3133174"/>
    <lineage>
        <taxon>Bacteria</taxon>
        <taxon>Bacillati</taxon>
        <taxon>Bacillota</taxon>
        <taxon>Tissierellia</taxon>
        <taxon>Tissierellales</taxon>
        <taxon>Peptoniphilaceae</taxon>
        <taxon>Peptoniphilus</taxon>
    </lineage>
</organism>
<comment type="caution">
    <text evidence="4">The sequence shown here is derived from an EMBL/GenBank/DDBJ whole genome shotgun (WGS) entry which is preliminary data.</text>
</comment>
<feature type="transmembrane region" description="Helical" evidence="2">
    <location>
        <begin position="265"/>
        <end position="286"/>
    </location>
</feature>
<keyword evidence="5" id="KW-1185">Reference proteome</keyword>
<feature type="domain" description="EamA" evidence="3">
    <location>
        <begin position="7"/>
        <end position="137"/>
    </location>
</feature>
<dbReference type="EMBL" id="JBBMFO010000024">
    <property type="protein sequence ID" value="MEQ2401464.1"/>
    <property type="molecule type" value="Genomic_DNA"/>
</dbReference>
<feature type="transmembrane region" description="Helical" evidence="2">
    <location>
        <begin position="240"/>
        <end position="259"/>
    </location>
</feature>
<feature type="transmembrane region" description="Helical" evidence="2">
    <location>
        <begin position="209"/>
        <end position="228"/>
    </location>
</feature>
<evidence type="ECO:0000313" key="4">
    <source>
        <dbReference type="EMBL" id="MEQ2401464.1"/>
    </source>
</evidence>
<protein>
    <submittedName>
        <fullName evidence="4">DMT family transporter</fullName>
    </submittedName>
</protein>
<feature type="domain" description="EamA" evidence="3">
    <location>
        <begin position="147"/>
        <end position="282"/>
    </location>
</feature>
<feature type="transmembrane region" description="Helical" evidence="2">
    <location>
        <begin position="180"/>
        <end position="203"/>
    </location>
</feature>
<proteinExistence type="inferred from homology"/>